<sequence>MTDLRRIIWLASYPKSGNTWMRSLLAHYFMPKGQAPDINHLSQFTTGDIRQDFFDRAAGRPFRGSTYEEWMAVRPTALRMIAASKPTHHFVKTHCQPVRILGRDVIPAEVTAAAIYMLRNPFDLAPSFARHQDCDLDTAITRMMDPDMSSGTETGIFEALGRWDEHVTTWTTAPGLPRHVIRYEDMLHQSEREMTRLLETFLRVKLDKAQLDYALRQTSFDQLKKQESEEGFRERPPHMQSFFARGQAGVWRDDLTPAQVGRIREGFLPVLEKWYPEMLEETAEFAGAA</sequence>
<evidence type="ECO:0000256" key="1">
    <source>
        <dbReference type="ARBA" id="ARBA00005771"/>
    </source>
</evidence>
<keyword evidence="2" id="KW-0808">Transferase</keyword>
<organism evidence="4 5">
    <name type="scientific">Roseovarius ramblicola</name>
    <dbReference type="NCBI Taxonomy" id="2022336"/>
    <lineage>
        <taxon>Bacteria</taxon>
        <taxon>Pseudomonadati</taxon>
        <taxon>Pseudomonadota</taxon>
        <taxon>Alphaproteobacteria</taxon>
        <taxon>Rhodobacterales</taxon>
        <taxon>Roseobacteraceae</taxon>
        <taxon>Roseovarius</taxon>
    </lineage>
</organism>
<keyword evidence="5" id="KW-1185">Reference proteome</keyword>
<evidence type="ECO:0000256" key="2">
    <source>
        <dbReference type="ARBA" id="ARBA00022679"/>
    </source>
</evidence>
<dbReference type="RefSeq" id="WP_377068889.1">
    <property type="nucleotide sequence ID" value="NZ_JBHMEC010000012.1"/>
</dbReference>
<dbReference type="EMBL" id="JBHMEC010000012">
    <property type="protein sequence ID" value="MFB9149706.1"/>
    <property type="molecule type" value="Genomic_DNA"/>
</dbReference>
<reference evidence="4 5" key="1">
    <citation type="submission" date="2024-09" db="EMBL/GenBank/DDBJ databases">
        <authorList>
            <person name="Sun Q."/>
            <person name="Mori K."/>
        </authorList>
    </citation>
    <scope>NUCLEOTIDE SEQUENCE [LARGE SCALE GENOMIC DNA]</scope>
    <source>
        <strain evidence="4 5">CECT 9424</strain>
    </source>
</reference>
<dbReference type="Pfam" id="PF00685">
    <property type="entry name" value="Sulfotransfer_1"/>
    <property type="match status" value="1"/>
</dbReference>
<gene>
    <name evidence="4" type="ORF">ACFFU4_08100</name>
</gene>
<accession>A0ABV5HZ65</accession>
<evidence type="ECO:0000313" key="5">
    <source>
        <dbReference type="Proteomes" id="UP001589670"/>
    </source>
</evidence>
<dbReference type="Proteomes" id="UP001589670">
    <property type="component" value="Unassembled WGS sequence"/>
</dbReference>
<feature type="domain" description="Sulfotransferase" evidence="3">
    <location>
        <begin position="8"/>
        <end position="272"/>
    </location>
</feature>
<proteinExistence type="inferred from homology"/>
<evidence type="ECO:0000313" key="4">
    <source>
        <dbReference type="EMBL" id="MFB9149706.1"/>
    </source>
</evidence>
<dbReference type="Gene3D" id="3.40.50.300">
    <property type="entry name" value="P-loop containing nucleotide triphosphate hydrolases"/>
    <property type="match status" value="1"/>
</dbReference>
<dbReference type="InterPro" id="IPR000863">
    <property type="entry name" value="Sulfotransferase_dom"/>
</dbReference>
<comment type="caution">
    <text evidence="4">The sequence shown here is derived from an EMBL/GenBank/DDBJ whole genome shotgun (WGS) entry which is preliminary data.</text>
</comment>
<dbReference type="InterPro" id="IPR027417">
    <property type="entry name" value="P-loop_NTPase"/>
</dbReference>
<dbReference type="SUPFAM" id="SSF52540">
    <property type="entry name" value="P-loop containing nucleoside triphosphate hydrolases"/>
    <property type="match status" value="1"/>
</dbReference>
<protein>
    <submittedName>
        <fullName evidence="4">Sulfotransferase domain-containing protein</fullName>
    </submittedName>
</protein>
<dbReference type="PANTHER" id="PTHR11783">
    <property type="entry name" value="SULFOTRANSFERASE SULT"/>
    <property type="match status" value="1"/>
</dbReference>
<evidence type="ECO:0000259" key="3">
    <source>
        <dbReference type="Pfam" id="PF00685"/>
    </source>
</evidence>
<name>A0ABV5HZ65_9RHOB</name>
<comment type="similarity">
    <text evidence="1">Belongs to the sulfotransferase 1 family.</text>
</comment>